<evidence type="ECO:0000313" key="2">
    <source>
        <dbReference type="Proteomes" id="UP000324222"/>
    </source>
</evidence>
<gene>
    <name evidence="1" type="ORF">E2C01_095773</name>
</gene>
<dbReference type="Proteomes" id="UP000324222">
    <property type="component" value="Unassembled WGS sequence"/>
</dbReference>
<comment type="caution">
    <text evidence="1">The sequence shown here is derived from an EMBL/GenBank/DDBJ whole genome shotgun (WGS) entry which is preliminary data.</text>
</comment>
<organism evidence="1 2">
    <name type="scientific">Portunus trituberculatus</name>
    <name type="common">Swimming crab</name>
    <name type="synonym">Neptunus trituberculatus</name>
    <dbReference type="NCBI Taxonomy" id="210409"/>
    <lineage>
        <taxon>Eukaryota</taxon>
        <taxon>Metazoa</taxon>
        <taxon>Ecdysozoa</taxon>
        <taxon>Arthropoda</taxon>
        <taxon>Crustacea</taxon>
        <taxon>Multicrustacea</taxon>
        <taxon>Malacostraca</taxon>
        <taxon>Eumalacostraca</taxon>
        <taxon>Eucarida</taxon>
        <taxon>Decapoda</taxon>
        <taxon>Pleocyemata</taxon>
        <taxon>Brachyura</taxon>
        <taxon>Eubrachyura</taxon>
        <taxon>Portunoidea</taxon>
        <taxon>Portunidae</taxon>
        <taxon>Portuninae</taxon>
        <taxon>Portunus</taxon>
    </lineage>
</organism>
<dbReference type="AlphaFoldDB" id="A0A5B7JZP9"/>
<reference evidence="1 2" key="1">
    <citation type="submission" date="2019-05" db="EMBL/GenBank/DDBJ databases">
        <title>Another draft genome of Portunus trituberculatus and its Hox gene families provides insights of decapod evolution.</title>
        <authorList>
            <person name="Jeong J.-H."/>
            <person name="Song I."/>
            <person name="Kim S."/>
            <person name="Choi T."/>
            <person name="Kim D."/>
            <person name="Ryu S."/>
            <person name="Kim W."/>
        </authorList>
    </citation>
    <scope>NUCLEOTIDE SEQUENCE [LARGE SCALE GENOMIC DNA]</scope>
    <source>
        <tissue evidence="1">Muscle</tissue>
    </source>
</reference>
<protein>
    <submittedName>
        <fullName evidence="1">Uncharacterized protein</fullName>
    </submittedName>
</protein>
<sequence>MGHCVLRREERLPNPPKKHMCMGENLGWESVRTVPTEDWRGLTTTGGSAEPPGRCELEIQYSNGVCSSGPRAGTDNFSFSFDPLVPGG</sequence>
<proteinExistence type="predicted"/>
<keyword evidence="2" id="KW-1185">Reference proteome</keyword>
<accession>A0A5B7JZP9</accession>
<evidence type="ECO:0000313" key="1">
    <source>
        <dbReference type="EMBL" id="MPD00310.1"/>
    </source>
</evidence>
<name>A0A5B7JZP9_PORTR</name>
<dbReference type="EMBL" id="VSRR010122334">
    <property type="protein sequence ID" value="MPD00310.1"/>
    <property type="molecule type" value="Genomic_DNA"/>
</dbReference>